<dbReference type="PANTHER" id="PTHR30590">
    <property type="entry name" value="INNER MEMBRANE PROTEIN"/>
    <property type="match status" value="1"/>
</dbReference>
<feature type="transmembrane region" description="Helical" evidence="1">
    <location>
        <begin position="110"/>
        <end position="128"/>
    </location>
</feature>
<gene>
    <name evidence="3" type="ORF">CETAM_07635</name>
</gene>
<accession>A0A6B8VXA4</accession>
<feature type="domain" description="DUF418" evidence="2">
    <location>
        <begin position="236"/>
        <end position="397"/>
    </location>
</feature>
<feature type="transmembrane region" description="Helical" evidence="1">
    <location>
        <begin position="209"/>
        <end position="236"/>
    </location>
</feature>
<feature type="transmembrane region" description="Helical" evidence="1">
    <location>
        <begin position="291"/>
        <end position="311"/>
    </location>
</feature>
<keyword evidence="1" id="KW-0812">Transmembrane</keyword>
<evidence type="ECO:0000259" key="2">
    <source>
        <dbReference type="Pfam" id="PF04235"/>
    </source>
</evidence>
<dbReference type="KEGG" id="ccoe:CETAM_07635"/>
<feature type="transmembrane region" description="Helical" evidence="1">
    <location>
        <begin position="21"/>
        <end position="43"/>
    </location>
</feature>
<evidence type="ECO:0000256" key="1">
    <source>
        <dbReference type="SAM" id="Phobius"/>
    </source>
</evidence>
<evidence type="ECO:0000313" key="3">
    <source>
        <dbReference type="EMBL" id="QGU04781.1"/>
    </source>
</evidence>
<keyword evidence="1" id="KW-0472">Membrane</keyword>
<dbReference type="RefSeq" id="WP_197085692.1">
    <property type="nucleotide sequence ID" value="NZ_CP046453.1"/>
</dbReference>
<feature type="transmembrane region" description="Helical" evidence="1">
    <location>
        <begin position="158"/>
        <end position="181"/>
    </location>
</feature>
<feature type="transmembrane region" description="Helical" evidence="1">
    <location>
        <begin position="79"/>
        <end position="98"/>
    </location>
</feature>
<sequence>MTSVLASRTHSAQSSRYIAPDVARGLALLGIALANIPTAWAFAQNADYASDFGGVYGTGTWLENLAVVFHTMFVHVRGLPMFTTLLGFGVGLITLSLWRRGFPVKKARFMLWRRYLLLGAFGVAHLVLLFFGDIIVQYSLTALILIAMISFRDRTLMIIACVLLGLTIAYSMVMSVVALYFPEFMVMDGSIIGLGATESYLEYVATNGMFLGVTLAGMPMTAVALLSVMIIGFVWARQGVLADVASHLTLLRAWVAVAGVVVLLVGLPWGLAAIGVLPPAWELPLSLLNTGVGMLTGPGILALIALIFRGTEEQITPATRAFVALGRRSMSGYILQSVLFLLITQPFTLNWGPTAGILGQMGIALVVWFITLMWALAWDLLDWPGPVEWAHRRLAYGREGLPATYRPKQLSA</sequence>
<feature type="transmembrane region" description="Helical" evidence="1">
    <location>
        <begin position="332"/>
        <end position="351"/>
    </location>
</feature>
<keyword evidence="1" id="KW-1133">Transmembrane helix</keyword>
<dbReference type="PANTHER" id="PTHR30590:SF2">
    <property type="entry name" value="INNER MEMBRANE PROTEIN"/>
    <property type="match status" value="1"/>
</dbReference>
<keyword evidence="4" id="KW-1185">Reference proteome</keyword>
<feature type="transmembrane region" description="Helical" evidence="1">
    <location>
        <begin position="248"/>
        <end position="271"/>
    </location>
</feature>
<protein>
    <recommendedName>
        <fullName evidence="2">DUF418 domain-containing protein</fullName>
    </recommendedName>
</protein>
<dbReference type="Proteomes" id="UP000425178">
    <property type="component" value="Chromosome"/>
</dbReference>
<evidence type="ECO:0000313" key="4">
    <source>
        <dbReference type="Proteomes" id="UP000425178"/>
    </source>
</evidence>
<dbReference type="AlphaFoldDB" id="A0A6B8VXA4"/>
<dbReference type="InterPro" id="IPR052529">
    <property type="entry name" value="Bact_Transport_Assoc"/>
</dbReference>
<dbReference type="InterPro" id="IPR007349">
    <property type="entry name" value="DUF418"/>
</dbReference>
<reference evidence="3 4" key="1">
    <citation type="journal article" date="2021" name="Int. J. Syst. Evol. Microbiol.">
        <title>Classification of three corynebacterial strains isolated from a small paddock in North Rhine-Westphalia: proposal of &lt;i&gt;Corynebacterium kalinowskii&lt;/i&gt; sp. nov., &lt;i&gt;Corynebacterium comes&lt;/i&gt; sp. nov. and &lt;i&gt;Corynebacterium occultum&lt;/i&gt; sp. nov.</title>
        <authorList>
            <person name="Schaffert L."/>
            <person name="Ruwe M."/>
            <person name="Milse J."/>
            <person name="Hanuschka K."/>
            <person name="Ortseifen V."/>
            <person name="Droste J."/>
            <person name="Brandt D."/>
            <person name="Schl L."/>
            <person name="Kutter Y."/>
            <person name="Vinke S."/>
            <person name="Vieh P."/>
            <person name="Jacob L."/>
            <person name="L N.C."/>
            <person name="Schulte-Berndt E."/>
            <person name="Hain C."/>
            <person name="Linder M."/>
            <person name="Schmidt P."/>
            <person name="Wollenschl L."/>
            <person name="Luttermann T."/>
            <person name="Thieme E."/>
            <person name="Hassa J."/>
            <person name="Haak M."/>
            <person name="Wittchen M."/>
            <person name="Mentz A."/>
            <person name="Persicke M."/>
            <person name="Busche T."/>
            <person name="R C."/>
        </authorList>
    </citation>
    <scope>NUCLEOTIDE SEQUENCE [LARGE SCALE GENOMIC DNA]</scope>
    <source>
        <strain evidence="3 4">2019</strain>
    </source>
</reference>
<proteinExistence type="predicted"/>
<dbReference type="EMBL" id="CP046453">
    <property type="protein sequence ID" value="QGU04781.1"/>
    <property type="molecule type" value="Genomic_DNA"/>
</dbReference>
<organism evidence="3 4">
    <name type="scientific">Corynebacterium comes</name>
    <dbReference type="NCBI Taxonomy" id="2675218"/>
    <lineage>
        <taxon>Bacteria</taxon>
        <taxon>Bacillati</taxon>
        <taxon>Actinomycetota</taxon>
        <taxon>Actinomycetes</taxon>
        <taxon>Mycobacteriales</taxon>
        <taxon>Corynebacteriaceae</taxon>
        <taxon>Corynebacterium</taxon>
    </lineage>
</organism>
<name>A0A6B8VXA4_9CORY</name>
<dbReference type="Pfam" id="PF04235">
    <property type="entry name" value="DUF418"/>
    <property type="match status" value="1"/>
</dbReference>
<feature type="transmembrane region" description="Helical" evidence="1">
    <location>
        <begin position="134"/>
        <end position="151"/>
    </location>
</feature>
<feature type="transmembrane region" description="Helical" evidence="1">
    <location>
        <begin position="357"/>
        <end position="377"/>
    </location>
</feature>